<dbReference type="Gene3D" id="2.170.120.30">
    <property type="match status" value="1"/>
</dbReference>
<dbReference type="EMBL" id="CP104778">
    <property type="protein sequence ID" value="WPC21268.1"/>
    <property type="molecule type" value="Genomic_DNA"/>
</dbReference>
<dbReference type="Gene3D" id="2.170.120.40">
    <property type="entry name" value="YbbR-like domain"/>
    <property type="match status" value="1"/>
</dbReference>
<evidence type="ECO:0000256" key="1">
    <source>
        <dbReference type="SAM" id="MobiDB-lite"/>
    </source>
</evidence>
<gene>
    <name evidence="2" type="ORF">N6G96_08300</name>
</gene>
<sequence>MKAFWKERWVYRILALILAVLLFTYVKSDQTSLNNTASNGSSSDATLMANKTKTLTVPLELDVNSSKYLVSGYPSKVKVKITGPSALVTTTTNTQNFKAYVSLRKLGVGKHKVQIKEEGLNKELAYSFDPQSINVTIANRKTKTFAIQPEVNKDVIAKGYEAKAAILRSQTVTATGSVSEINRITQVIAKINLPNNTKKEITTQVLLQALDNNGNTVNVILDPQAVSVTVPVQKSASSSDSSDESSAESFSTSADNKRNGSTSGSSKTSSSSSSSSASTSSSTSASDSSSSN</sequence>
<evidence type="ECO:0000313" key="3">
    <source>
        <dbReference type="Proteomes" id="UP001302696"/>
    </source>
</evidence>
<feature type="compositionally biased region" description="Low complexity" evidence="1">
    <location>
        <begin position="261"/>
        <end position="292"/>
    </location>
</feature>
<dbReference type="PANTHER" id="PTHR37804:SF1">
    <property type="entry name" value="CDAA REGULATORY PROTEIN CDAR"/>
    <property type="match status" value="1"/>
</dbReference>
<feature type="region of interest" description="Disordered" evidence="1">
    <location>
        <begin position="232"/>
        <end position="292"/>
    </location>
</feature>
<dbReference type="Pfam" id="PF07949">
    <property type="entry name" value="YbbR"/>
    <property type="match status" value="2"/>
</dbReference>
<organism evidence="2 3">
    <name type="scientific">Pediococcus inopinatus</name>
    <dbReference type="NCBI Taxonomy" id="114090"/>
    <lineage>
        <taxon>Bacteria</taxon>
        <taxon>Bacillati</taxon>
        <taxon>Bacillota</taxon>
        <taxon>Bacilli</taxon>
        <taxon>Lactobacillales</taxon>
        <taxon>Lactobacillaceae</taxon>
        <taxon>Pediococcus</taxon>
    </lineage>
</organism>
<proteinExistence type="predicted"/>
<dbReference type="RefSeq" id="WP_057772239.1">
    <property type="nucleotide sequence ID" value="NZ_BBIM01000016.1"/>
</dbReference>
<evidence type="ECO:0000313" key="2">
    <source>
        <dbReference type="EMBL" id="WPC21268.1"/>
    </source>
</evidence>
<keyword evidence="3" id="KW-1185">Reference proteome</keyword>
<reference evidence="3" key="1">
    <citation type="submission" date="2024-06" db="EMBL/GenBank/DDBJ databases">
        <authorList>
            <person name="Chang H.C."/>
            <person name="Mun S.Y."/>
        </authorList>
    </citation>
    <scope>NUCLEOTIDE SEQUENCE [LARGE SCALE GENOMIC DNA]</scope>
    <source>
        <strain evidence="3">KT1</strain>
    </source>
</reference>
<name>A0ABZ0Q541_9LACO</name>
<dbReference type="PANTHER" id="PTHR37804">
    <property type="entry name" value="CDAA REGULATORY PROTEIN CDAR"/>
    <property type="match status" value="1"/>
</dbReference>
<dbReference type="InterPro" id="IPR053154">
    <property type="entry name" value="c-di-AMP_regulator"/>
</dbReference>
<dbReference type="Proteomes" id="UP001302696">
    <property type="component" value="Chromosome"/>
</dbReference>
<dbReference type="InterPro" id="IPR012505">
    <property type="entry name" value="YbbR"/>
</dbReference>
<protein>
    <submittedName>
        <fullName evidence="2">CdaR family protein</fullName>
    </submittedName>
</protein>
<accession>A0ABZ0Q541</accession>